<dbReference type="AlphaFoldDB" id="A0AAW2GUP4"/>
<accession>A0AAW2GUP4</accession>
<gene>
    <name evidence="2" type="ORF">PUN28_002521</name>
</gene>
<feature type="chain" id="PRO_5043968624" evidence="1">
    <location>
        <begin position="22"/>
        <end position="261"/>
    </location>
</feature>
<feature type="signal peptide" evidence="1">
    <location>
        <begin position="1"/>
        <end position="21"/>
    </location>
</feature>
<comment type="caution">
    <text evidence="2">The sequence shown here is derived from an EMBL/GenBank/DDBJ whole genome shotgun (WGS) entry which is preliminary data.</text>
</comment>
<keyword evidence="3" id="KW-1185">Reference proteome</keyword>
<evidence type="ECO:0000313" key="2">
    <source>
        <dbReference type="EMBL" id="KAL0130990.1"/>
    </source>
</evidence>
<dbReference type="Proteomes" id="UP001430953">
    <property type="component" value="Unassembled WGS sequence"/>
</dbReference>
<keyword evidence="1" id="KW-0732">Signal</keyword>
<evidence type="ECO:0000313" key="3">
    <source>
        <dbReference type="Proteomes" id="UP001430953"/>
    </source>
</evidence>
<reference evidence="2 3" key="1">
    <citation type="submission" date="2023-03" db="EMBL/GenBank/DDBJ databases">
        <title>High recombination rates correlate with genetic variation in Cardiocondyla obscurior ants.</title>
        <authorList>
            <person name="Errbii M."/>
        </authorList>
    </citation>
    <scope>NUCLEOTIDE SEQUENCE [LARGE SCALE GENOMIC DNA]</scope>
    <source>
        <strain evidence="2">Alpha-2009</strain>
        <tissue evidence="2">Whole body</tissue>
    </source>
</reference>
<proteinExistence type="predicted"/>
<evidence type="ECO:0000256" key="1">
    <source>
        <dbReference type="SAM" id="SignalP"/>
    </source>
</evidence>
<sequence length="261" mass="30374">MWSSRRLLLVVIISLANNVLANVLRQSVYEPQYSNAMLSHMARSIVPVDEPTIIKRYLKGDDCNCNDNIVNQYRDASRIIPQAHRPTISVIDFMSMDANVPSYPTSTYYHTSMTPHKSQEEEDYRSPRFDMPSNSMKKDLSFHIVPHFVSNRYSTRPEQTSEGDYNSKYRKAFYSITNSPSQEPPVLLPFEMIDNDKPLEESQEPTNMFPSLNLFPMPYFPMPYVYNENKGYTLKDDEYNVERAPAFMQFIPSVTYSPSYY</sequence>
<name>A0AAW2GUP4_9HYME</name>
<organism evidence="2 3">
    <name type="scientific">Cardiocondyla obscurior</name>
    <dbReference type="NCBI Taxonomy" id="286306"/>
    <lineage>
        <taxon>Eukaryota</taxon>
        <taxon>Metazoa</taxon>
        <taxon>Ecdysozoa</taxon>
        <taxon>Arthropoda</taxon>
        <taxon>Hexapoda</taxon>
        <taxon>Insecta</taxon>
        <taxon>Pterygota</taxon>
        <taxon>Neoptera</taxon>
        <taxon>Endopterygota</taxon>
        <taxon>Hymenoptera</taxon>
        <taxon>Apocrita</taxon>
        <taxon>Aculeata</taxon>
        <taxon>Formicoidea</taxon>
        <taxon>Formicidae</taxon>
        <taxon>Myrmicinae</taxon>
        <taxon>Cardiocondyla</taxon>
    </lineage>
</organism>
<dbReference type="EMBL" id="JADYXP020000002">
    <property type="protein sequence ID" value="KAL0130990.1"/>
    <property type="molecule type" value="Genomic_DNA"/>
</dbReference>
<protein>
    <submittedName>
        <fullName evidence="2">Uncharacterized protein</fullName>
    </submittedName>
</protein>